<proteinExistence type="predicted"/>
<keyword evidence="3" id="KW-1185">Reference proteome</keyword>
<sequence>MGPSVVRSIFWAGMIASVVGCNTTTKRYQQEITQIKEVVKEFYVKEPHLPCWLQNPVSQERTGFIGTTPVLDLYGQQAVKASRKVALDKLAQYYSLILTEQDVRNITNQDTAEITLDSGRTVTFLPAHVTDSVIYSYVFDGALDAIARLSQSPTAQCTELQCDFSQCSPSWLCDTTPNTITSVSYLTVAPHQQLAQAQKNAGIIASLLDTSHVNVVDTQTELYQNLSGTEHHSISRTRSGSVAATEWQSPLLHARSCSYGHTLVAQFTLPKNITRHDIPLQLHENWKAQPQFQGRAIALGNFGEKGKMTADTLLSTAIDLAIKDALIELAKVKGVEVLSGIDIRYDDGHYYLSNSQFSVNQIVSGELIDIKVTYKNDLPMVYVWLLEVV</sequence>
<accession>A0A5S3XMJ3</accession>
<evidence type="ECO:0000313" key="4">
    <source>
        <dbReference type="Proteomes" id="UP000307706"/>
    </source>
</evidence>
<dbReference type="Proteomes" id="UP000307706">
    <property type="component" value="Unassembled WGS sequence"/>
</dbReference>
<dbReference type="AlphaFoldDB" id="A0A5S3XMJ3"/>
<evidence type="ECO:0000313" key="3">
    <source>
        <dbReference type="Proteomes" id="UP000305730"/>
    </source>
</evidence>
<evidence type="ECO:0000313" key="2">
    <source>
        <dbReference type="EMBL" id="TMP57140.1"/>
    </source>
</evidence>
<dbReference type="EMBL" id="PNCL01000073">
    <property type="protein sequence ID" value="TMP57140.1"/>
    <property type="molecule type" value="Genomic_DNA"/>
</dbReference>
<dbReference type="PROSITE" id="PS51257">
    <property type="entry name" value="PROKAR_LIPOPROTEIN"/>
    <property type="match status" value="1"/>
</dbReference>
<reference evidence="3 4" key="2">
    <citation type="submission" date="2019-06" db="EMBL/GenBank/DDBJ databases">
        <title>Co-occurence of chitin degradation, pigmentation and bioactivity in marine Pseudoalteromonas.</title>
        <authorList>
            <person name="Sonnenschein E.C."/>
            <person name="Bech P.K."/>
        </authorList>
    </citation>
    <scope>NUCLEOTIDE SEQUENCE [LARGE SCALE GENOMIC DNA]</scope>
    <source>
        <strain evidence="4">S2231</strain>
        <strain evidence="3">S2233</strain>
    </source>
</reference>
<dbReference type="Proteomes" id="UP000305730">
    <property type="component" value="Unassembled WGS sequence"/>
</dbReference>
<dbReference type="OrthoDB" id="7056855at2"/>
<dbReference type="RefSeq" id="WP_138598510.1">
    <property type="nucleotide sequence ID" value="NZ_PNCL01000073.1"/>
</dbReference>
<dbReference type="EMBL" id="PNCK01000100">
    <property type="protein sequence ID" value="TMP39195.1"/>
    <property type="molecule type" value="Genomic_DNA"/>
</dbReference>
<organism evidence="2 4">
    <name type="scientific">Pseudoalteromonas citrea</name>
    <dbReference type="NCBI Taxonomy" id="43655"/>
    <lineage>
        <taxon>Bacteria</taxon>
        <taxon>Pseudomonadati</taxon>
        <taxon>Pseudomonadota</taxon>
        <taxon>Gammaproteobacteria</taxon>
        <taxon>Alteromonadales</taxon>
        <taxon>Pseudoalteromonadaceae</taxon>
        <taxon>Pseudoalteromonas</taxon>
    </lineage>
</organism>
<gene>
    <name evidence="2" type="ORF">CWB96_13770</name>
    <name evidence="1" type="ORF">CWB97_20915</name>
</gene>
<reference evidence="2 4" key="1">
    <citation type="submission" date="2017-12" db="EMBL/GenBank/DDBJ databases">
        <authorList>
            <person name="Paulsen S."/>
            <person name="Gram L.K."/>
        </authorList>
    </citation>
    <scope>NUCLEOTIDE SEQUENCE [LARGE SCALE GENOMIC DNA]</scope>
    <source>
        <strain evidence="2 4">S2231</strain>
        <strain evidence="1">S2233</strain>
    </source>
</reference>
<reference evidence="2" key="3">
    <citation type="submission" date="2019-09" db="EMBL/GenBank/DDBJ databases">
        <title>Co-occurence of chitin degradation, pigmentation and bioactivity in marine Pseudoalteromonas.</title>
        <authorList>
            <person name="Sonnenschein E.C."/>
            <person name="Bech P.K."/>
        </authorList>
    </citation>
    <scope>NUCLEOTIDE SEQUENCE</scope>
    <source>
        <strain evidence="2">S2231</strain>
        <strain evidence="1">S2233</strain>
    </source>
</reference>
<name>A0A5S3XMJ3_9GAMM</name>
<protein>
    <submittedName>
        <fullName evidence="2">Uncharacterized protein</fullName>
    </submittedName>
</protein>
<comment type="caution">
    <text evidence="2">The sequence shown here is derived from an EMBL/GenBank/DDBJ whole genome shotgun (WGS) entry which is preliminary data.</text>
</comment>
<evidence type="ECO:0000313" key="1">
    <source>
        <dbReference type="EMBL" id="TMP39195.1"/>
    </source>
</evidence>